<dbReference type="FunFam" id="3.30.70.270:FF:000001">
    <property type="entry name" value="Diguanylate cyclase domain protein"/>
    <property type="match status" value="1"/>
</dbReference>
<dbReference type="AlphaFoldDB" id="A0AAJ4REC1"/>
<evidence type="ECO:0000256" key="2">
    <source>
        <dbReference type="ARBA" id="ARBA00034247"/>
    </source>
</evidence>
<evidence type="ECO:0000259" key="4">
    <source>
        <dbReference type="PROSITE" id="PS50887"/>
    </source>
</evidence>
<dbReference type="EC" id="2.7.7.65" evidence="1"/>
<dbReference type="GO" id="GO:1902201">
    <property type="term" value="P:negative regulation of bacterial-type flagellum-dependent cell motility"/>
    <property type="evidence" value="ECO:0007669"/>
    <property type="project" value="TreeGrafter"/>
</dbReference>
<protein>
    <recommendedName>
        <fullName evidence="1">diguanylate cyclase</fullName>
        <ecNumber evidence="1">2.7.7.65</ecNumber>
    </recommendedName>
</protein>
<dbReference type="InterPro" id="IPR029787">
    <property type="entry name" value="Nucleotide_cyclase"/>
</dbReference>
<name>A0AAJ4REC1_9BACT</name>
<dbReference type="GO" id="GO:0005886">
    <property type="term" value="C:plasma membrane"/>
    <property type="evidence" value="ECO:0007669"/>
    <property type="project" value="TreeGrafter"/>
</dbReference>
<organism evidence="6 7">
    <name type="scientific">Caminibacter pacificus</name>
    <dbReference type="NCBI Taxonomy" id="1424653"/>
    <lineage>
        <taxon>Bacteria</taxon>
        <taxon>Pseudomonadati</taxon>
        <taxon>Campylobacterota</taxon>
        <taxon>Epsilonproteobacteria</taxon>
        <taxon>Nautiliales</taxon>
        <taxon>Nautiliaceae</taxon>
        <taxon>Caminibacter</taxon>
    </lineage>
</organism>
<accession>A0AAJ4REC1</accession>
<feature type="domain" description="GGDEF" evidence="4">
    <location>
        <begin position="199"/>
        <end position="323"/>
    </location>
</feature>
<evidence type="ECO:0000313" key="7">
    <source>
        <dbReference type="Proteomes" id="UP000272781"/>
    </source>
</evidence>
<keyword evidence="3" id="KW-0472">Membrane</keyword>
<dbReference type="EMBL" id="CP027432">
    <property type="protein sequence ID" value="QCI28129.1"/>
    <property type="molecule type" value="Genomic_DNA"/>
</dbReference>
<evidence type="ECO:0000313" key="6">
    <source>
        <dbReference type="EMBL" id="ROR41160.1"/>
    </source>
</evidence>
<keyword evidence="3" id="KW-1133">Transmembrane helix</keyword>
<feature type="transmembrane region" description="Helical" evidence="3">
    <location>
        <begin position="143"/>
        <end position="161"/>
    </location>
</feature>
<dbReference type="InterPro" id="IPR050469">
    <property type="entry name" value="Diguanylate_Cyclase"/>
</dbReference>
<keyword evidence="8" id="KW-1185">Reference proteome</keyword>
<dbReference type="Proteomes" id="UP000272781">
    <property type="component" value="Unassembled WGS sequence"/>
</dbReference>
<proteinExistence type="predicted"/>
<dbReference type="EMBL" id="RJVK01000001">
    <property type="protein sequence ID" value="ROR41160.1"/>
    <property type="molecule type" value="Genomic_DNA"/>
</dbReference>
<dbReference type="GO" id="GO:0043709">
    <property type="term" value="P:cell adhesion involved in single-species biofilm formation"/>
    <property type="evidence" value="ECO:0007669"/>
    <property type="project" value="TreeGrafter"/>
</dbReference>
<dbReference type="Gene3D" id="3.30.70.270">
    <property type="match status" value="1"/>
</dbReference>
<comment type="catalytic activity">
    <reaction evidence="2">
        <text>2 GTP = 3',3'-c-di-GMP + 2 diphosphate</text>
        <dbReference type="Rhea" id="RHEA:24898"/>
        <dbReference type="ChEBI" id="CHEBI:33019"/>
        <dbReference type="ChEBI" id="CHEBI:37565"/>
        <dbReference type="ChEBI" id="CHEBI:58805"/>
        <dbReference type="EC" id="2.7.7.65"/>
    </reaction>
</comment>
<reference evidence="5" key="3">
    <citation type="submission" date="2019-06" db="EMBL/GenBank/DDBJ databases">
        <title>A comparative analysis of the Nautiliaceae.</title>
        <authorList>
            <person name="Grosche A."/>
            <person name="Smedile F."/>
            <person name="Vetriani C."/>
        </authorList>
    </citation>
    <scope>NUCLEOTIDE SEQUENCE</scope>
    <source>
        <strain evidence="5">TB6</strain>
    </source>
</reference>
<keyword evidence="3" id="KW-0812">Transmembrane</keyword>
<evidence type="ECO:0000256" key="1">
    <source>
        <dbReference type="ARBA" id="ARBA00012528"/>
    </source>
</evidence>
<dbReference type="RefSeq" id="WP_123352056.1">
    <property type="nucleotide sequence ID" value="NZ_CP027432.2"/>
</dbReference>
<dbReference type="InterPro" id="IPR000160">
    <property type="entry name" value="GGDEF_dom"/>
</dbReference>
<dbReference type="InterPro" id="IPR043128">
    <property type="entry name" value="Rev_trsase/Diguanyl_cyclase"/>
</dbReference>
<evidence type="ECO:0000313" key="8">
    <source>
        <dbReference type="Proteomes" id="UP000298805"/>
    </source>
</evidence>
<dbReference type="NCBIfam" id="TIGR00254">
    <property type="entry name" value="GGDEF"/>
    <property type="match status" value="1"/>
</dbReference>
<evidence type="ECO:0000313" key="5">
    <source>
        <dbReference type="EMBL" id="QCI28129.1"/>
    </source>
</evidence>
<dbReference type="Proteomes" id="UP000298805">
    <property type="component" value="Chromosome"/>
</dbReference>
<dbReference type="SMART" id="SM00267">
    <property type="entry name" value="GGDEF"/>
    <property type="match status" value="1"/>
</dbReference>
<dbReference type="PANTHER" id="PTHR45138:SF9">
    <property type="entry name" value="DIGUANYLATE CYCLASE DGCM-RELATED"/>
    <property type="match status" value="1"/>
</dbReference>
<dbReference type="CDD" id="cd01949">
    <property type="entry name" value="GGDEF"/>
    <property type="match status" value="1"/>
</dbReference>
<sequence>MKTKLFYLLLITISILFISGLEYTKNQKIVQINKQIETLKTPMHFLFNIQYMFNKAMLTKDKKLQLQYINTAEFFTDMIKNSQVIKNFLEKEKIKIKQNKVNPTQDTKNLYEIIKHTAESQYLNILNSLDNLQKYKHVINQTFIFIDISIIVLSVLIIILLENKRHKNHLEEASFKDYLTDTYNRRKFYEIAASLPSDKTHSLIMLDIDHFKQINDNYGHDKGDFVLKEVADIIRHNIRKNDYIFRWGGEEFIILLKNTDLEGGMKVVEKLKNDIESHDFQGLKITSSFGICETNKITNDTLQKLDEALYESKRKGRNRITVA</sequence>
<dbReference type="PROSITE" id="PS50887">
    <property type="entry name" value="GGDEF"/>
    <property type="match status" value="1"/>
</dbReference>
<reference evidence="8" key="1">
    <citation type="submission" date="2018-03" db="EMBL/GenBank/DDBJ databases">
        <title>A comparative analysis of the Nautiliaceae.</title>
        <authorList>
            <person name="Grosche A."/>
            <person name="Smedile F."/>
            <person name="Vetriani C."/>
        </authorList>
    </citation>
    <scope>NUCLEOTIDE SEQUENCE [LARGE SCALE GENOMIC DNA]</scope>
    <source>
        <strain evidence="8">TB6</strain>
    </source>
</reference>
<reference evidence="6 7" key="2">
    <citation type="submission" date="2018-11" db="EMBL/GenBank/DDBJ databases">
        <title>Genomic Encyclopedia of Type Strains, Phase IV (KMG-IV): sequencing the most valuable type-strain genomes for metagenomic binning, comparative biology and taxonomic classification.</title>
        <authorList>
            <person name="Goeker M."/>
        </authorList>
    </citation>
    <scope>NUCLEOTIDE SEQUENCE [LARGE SCALE GENOMIC DNA]</scope>
    <source>
        <strain evidence="6 7">DSM 27783</strain>
    </source>
</reference>
<dbReference type="Pfam" id="PF00990">
    <property type="entry name" value="GGDEF"/>
    <property type="match status" value="1"/>
</dbReference>
<dbReference type="GO" id="GO:0052621">
    <property type="term" value="F:diguanylate cyclase activity"/>
    <property type="evidence" value="ECO:0007669"/>
    <property type="project" value="UniProtKB-EC"/>
</dbReference>
<dbReference type="PANTHER" id="PTHR45138">
    <property type="entry name" value="REGULATORY COMPONENTS OF SENSORY TRANSDUCTION SYSTEM"/>
    <property type="match status" value="1"/>
</dbReference>
<dbReference type="SUPFAM" id="SSF55073">
    <property type="entry name" value="Nucleotide cyclase"/>
    <property type="match status" value="1"/>
</dbReference>
<evidence type="ECO:0000256" key="3">
    <source>
        <dbReference type="SAM" id="Phobius"/>
    </source>
</evidence>
<gene>
    <name evidence="5" type="ORF">C6V80_03915</name>
    <name evidence="6" type="ORF">EDC58_0644</name>
</gene>